<dbReference type="EMBL" id="DTIB01000133">
    <property type="protein sequence ID" value="HGB25872.1"/>
    <property type="molecule type" value="Genomic_DNA"/>
</dbReference>
<evidence type="ECO:0000256" key="1">
    <source>
        <dbReference type="SAM" id="MobiDB-lite"/>
    </source>
</evidence>
<protein>
    <submittedName>
        <fullName evidence="2">Uncharacterized protein</fullName>
    </submittedName>
</protein>
<feature type="compositionally biased region" description="Polar residues" evidence="1">
    <location>
        <begin position="199"/>
        <end position="208"/>
    </location>
</feature>
<reference evidence="2" key="1">
    <citation type="journal article" date="2020" name="mSystems">
        <title>Genome- and Community-Level Interaction Insights into Carbon Utilization and Element Cycling Functions of Hydrothermarchaeota in Hydrothermal Sediment.</title>
        <authorList>
            <person name="Zhou Z."/>
            <person name="Liu Y."/>
            <person name="Xu W."/>
            <person name="Pan J."/>
            <person name="Luo Z.H."/>
            <person name="Li M."/>
        </authorList>
    </citation>
    <scope>NUCLEOTIDE SEQUENCE [LARGE SCALE GENOMIC DNA]</scope>
    <source>
        <strain evidence="2">SpSt-8</strain>
    </source>
</reference>
<evidence type="ECO:0000313" key="2">
    <source>
        <dbReference type="EMBL" id="HGB25872.1"/>
    </source>
</evidence>
<dbReference type="InterPro" id="IPR045747">
    <property type="entry name" value="CRISPR-assoc_prot_Cas6_N_sf"/>
</dbReference>
<feature type="region of interest" description="Disordered" evidence="1">
    <location>
        <begin position="165"/>
        <end position="208"/>
    </location>
</feature>
<sequence>MPYVTVVQLELVATSGGSLPWFSGSESRGAFLSVVGQACEELAQTLHGSGRALYALKPLSFKTGYRVVRGEGRSLAEAGVLFEPGARAVLEVSLLDDEVSRRFVSDVLPVAAGLTVKGVGFKVDALAIRVVDPREVLERAEGWESGALDVHFHTPTYLNPLVGDQRYKSPLPRPPAPPRQPHRLCPRPDRARACPSPRSWLSTCTSAG</sequence>
<dbReference type="Gene3D" id="3.30.70.1890">
    <property type="match status" value="1"/>
</dbReference>
<comment type="caution">
    <text evidence="2">The sequence shown here is derived from an EMBL/GenBank/DDBJ whole genome shotgun (WGS) entry which is preliminary data.</text>
</comment>
<organism evidence="2">
    <name type="scientific">Thermofilum pendens</name>
    <dbReference type="NCBI Taxonomy" id="2269"/>
    <lineage>
        <taxon>Archaea</taxon>
        <taxon>Thermoproteota</taxon>
        <taxon>Thermoprotei</taxon>
        <taxon>Thermofilales</taxon>
        <taxon>Thermofilaceae</taxon>
        <taxon>Thermofilum</taxon>
    </lineage>
</organism>
<accession>A0A7C3SM54</accession>
<dbReference type="AlphaFoldDB" id="A0A7C3SM54"/>
<gene>
    <name evidence="2" type="ORF">ENV88_07640</name>
</gene>
<proteinExistence type="predicted"/>
<name>A0A7C3SM54_THEPE</name>